<evidence type="ECO:0000256" key="1">
    <source>
        <dbReference type="ARBA" id="ARBA00010617"/>
    </source>
</evidence>
<dbReference type="GO" id="GO:0005506">
    <property type="term" value="F:iron ion binding"/>
    <property type="evidence" value="ECO:0007669"/>
    <property type="project" value="InterPro"/>
</dbReference>
<dbReference type="EMBL" id="CM029050">
    <property type="protein sequence ID" value="KAG2567828.1"/>
    <property type="molecule type" value="Genomic_DNA"/>
</dbReference>
<evidence type="ECO:0000313" key="5">
    <source>
        <dbReference type="EMBL" id="KAG2567828.1"/>
    </source>
</evidence>
<evidence type="ECO:0000256" key="3">
    <source>
        <dbReference type="ARBA" id="ARBA00023004"/>
    </source>
</evidence>
<dbReference type="Proteomes" id="UP000823388">
    <property type="component" value="Chromosome 7N"/>
</dbReference>
<organism evidence="5 6">
    <name type="scientific">Panicum virgatum</name>
    <name type="common">Blackwell switchgrass</name>
    <dbReference type="NCBI Taxonomy" id="38727"/>
    <lineage>
        <taxon>Eukaryota</taxon>
        <taxon>Viridiplantae</taxon>
        <taxon>Streptophyta</taxon>
        <taxon>Embryophyta</taxon>
        <taxon>Tracheophyta</taxon>
        <taxon>Spermatophyta</taxon>
        <taxon>Magnoliopsida</taxon>
        <taxon>Liliopsida</taxon>
        <taxon>Poales</taxon>
        <taxon>Poaceae</taxon>
        <taxon>PACMAD clade</taxon>
        <taxon>Panicoideae</taxon>
        <taxon>Panicodae</taxon>
        <taxon>Paniceae</taxon>
        <taxon>Panicinae</taxon>
        <taxon>Panicum</taxon>
        <taxon>Panicum sect. Hiantes</taxon>
    </lineage>
</organism>
<sequence>MEMAGAGPDQLVVWTWGRWLAIALLPPLLALAICHGNDAFHRAALVLKRWLHGRPRARLPPGHMGLPFVGENPALKRYFRRARRPDGFVHDKKRRYGDATAGLYRTHLFGSPAVLVCSPAANKLVLQSPDSFGVCWPAPDLVGASSILNADGARHARLRACVVEAVNRPSSLRSIARAIQPRVAAALRTWAHKSTVTAAVETKKVTFENICKMFMSMEPSPLTEEMDAWFAGLLGGLRAFPLDLPGTAFRRALSAVFRDELRRRKEGADGGEDLMSALMRTEDEGGRLLSDEEVSTASALMWAVYHLAKTPHALAKLREENAAISRDKNGEFITPDDIPKMKYTAKVVEETLRVANIAAMVHRVALKDVEYGGYTIPQGWRVVVWLRSLHTDPNYYDDPLKFSPNRWEKPAKPGTYQVFGGGHRMCAGNMLARLQLIVMLHHLSVGYKWELLNPDAEIVYIPHSYPSDGALIAISEL</sequence>
<evidence type="ECO:0000256" key="2">
    <source>
        <dbReference type="ARBA" id="ARBA00022723"/>
    </source>
</evidence>
<keyword evidence="4" id="KW-0349">Heme</keyword>
<dbReference type="GO" id="GO:0016132">
    <property type="term" value="P:brassinosteroid biosynthetic process"/>
    <property type="evidence" value="ECO:0007669"/>
    <property type="project" value="TreeGrafter"/>
</dbReference>
<dbReference type="GO" id="GO:0004497">
    <property type="term" value="F:monooxygenase activity"/>
    <property type="evidence" value="ECO:0007669"/>
    <property type="project" value="UniProtKB-KW"/>
</dbReference>
<dbReference type="PROSITE" id="PS00086">
    <property type="entry name" value="CYTOCHROME_P450"/>
    <property type="match status" value="1"/>
</dbReference>
<comment type="similarity">
    <text evidence="1 4">Belongs to the cytochrome P450 family.</text>
</comment>
<evidence type="ECO:0000256" key="4">
    <source>
        <dbReference type="RuleBase" id="RU000461"/>
    </source>
</evidence>
<keyword evidence="3 4" id="KW-0408">Iron</keyword>
<evidence type="ECO:0000313" key="6">
    <source>
        <dbReference type="Proteomes" id="UP000823388"/>
    </source>
</evidence>
<dbReference type="Gene3D" id="1.10.630.10">
    <property type="entry name" value="Cytochrome P450"/>
    <property type="match status" value="1"/>
</dbReference>
<dbReference type="SUPFAM" id="SSF48264">
    <property type="entry name" value="Cytochrome P450"/>
    <property type="match status" value="1"/>
</dbReference>
<dbReference type="InterPro" id="IPR017972">
    <property type="entry name" value="Cyt_P450_CS"/>
</dbReference>
<dbReference type="InterPro" id="IPR036396">
    <property type="entry name" value="Cyt_P450_sf"/>
</dbReference>
<dbReference type="InterPro" id="IPR001128">
    <property type="entry name" value="Cyt_P450"/>
</dbReference>
<dbReference type="InterPro" id="IPR002397">
    <property type="entry name" value="Cyt_P450_B"/>
</dbReference>
<dbReference type="PRINTS" id="PR00359">
    <property type="entry name" value="BP450"/>
</dbReference>
<dbReference type="GO" id="GO:0010268">
    <property type="term" value="P:brassinosteroid homeostasis"/>
    <property type="evidence" value="ECO:0007669"/>
    <property type="project" value="TreeGrafter"/>
</dbReference>
<dbReference type="Pfam" id="PF00067">
    <property type="entry name" value="p450"/>
    <property type="match status" value="1"/>
</dbReference>
<keyword evidence="4" id="KW-0503">Monooxygenase</keyword>
<name>A0A8T0Q3Y0_PANVG</name>
<comment type="caution">
    <text evidence="5">The sequence shown here is derived from an EMBL/GenBank/DDBJ whole genome shotgun (WGS) entry which is preliminary data.</text>
</comment>
<dbReference type="PANTHER" id="PTHR24286">
    <property type="entry name" value="CYTOCHROME P450 26"/>
    <property type="match status" value="1"/>
</dbReference>
<accession>A0A8T0Q3Y0</accession>
<keyword evidence="4" id="KW-0560">Oxidoreductase</keyword>
<dbReference type="GO" id="GO:0020037">
    <property type="term" value="F:heme binding"/>
    <property type="evidence" value="ECO:0007669"/>
    <property type="project" value="InterPro"/>
</dbReference>
<reference evidence="5" key="1">
    <citation type="submission" date="2020-05" db="EMBL/GenBank/DDBJ databases">
        <title>WGS assembly of Panicum virgatum.</title>
        <authorList>
            <person name="Lovell J.T."/>
            <person name="Jenkins J."/>
            <person name="Shu S."/>
            <person name="Juenger T.E."/>
            <person name="Schmutz J."/>
        </authorList>
    </citation>
    <scope>NUCLEOTIDE SEQUENCE</scope>
    <source>
        <strain evidence="5">AP13</strain>
    </source>
</reference>
<protein>
    <submittedName>
        <fullName evidence="5">Uncharacterized protein</fullName>
    </submittedName>
</protein>
<dbReference type="AlphaFoldDB" id="A0A8T0Q3Y0"/>
<dbReference type="GO" id="GO:0016705">
    <property type="term" value="F:oxidoreductase activity, acting on paired donors, with incorporation or reduction of molecular oxygen"/>
    <property type="evidence" value="ECO:0007669"/>
    <property type="project" value="InterPro"/>
</dbReference>
<keyword evidence="2 4" id="KW-0479">Metal-binding</keyword>
<dbReference type="GO" id="GO:0016125">
    <property type="term" value="P:sterol metabolic process"/>
    <property type="evidence" value="ECO:0007669"/>
    <property type="project" value="TreeGrafter"/>
</dbReference>
<keyword evidence="6" id="KW-1185">Reference proteome</keyword>
<dbReference type="PANTHER" id="PTHR24286:SF12">
    <property type="entry name" value="CYTOCHROME P450 FAMILY PROTEIN, EXPRESSED"/>
    <property type="match status" value="1"/>
</dbReference>
<dbReference type="PRINTS" id="PR00385">
    <property type="entry name" value="P450"/>
</dbReference>
<gene>
    <name evidence="5" type="ORF">PVAP13_7NG270800</name>
</gene>
<proteinExistence type="inferred from homology"/>